<evidence type="ECO:0000256" key="7">
    <source>
        <dbReference type="ARBA" id="ARBA00022840"/>
    </source>
</evidence>
<sequence length="217" mass="23267">MPGIQFSTERYLAFTLREMKENILVIGSGGREHAICWKLAQSKEVQNIYISPGNTGITALPKVKKVDLDLKNFGTVGVWCQKNDIGLVVVGPEDPLANGMVDALSNYGLNCFGPNKAGAQIEANKEWSKAFMDRHGIPTARWKSFKSAEEAKKFILSAPYAALVVKASGLAAGKGVVVASCAEEACEAVESIATDRKYGTAGEVVVVEELLDGEEVS</sequence>
<reference evidence="11" key="1">
    <citation type="submission" date="2013-04" db="EMBL/GenBank/DDBJ databases">
        <authorList>
            <person name="Qu J."/>
            <person name="Murali S.C."/>
            <person name="Bandaranaike D."/>
            <person name="Bellair M."/>
            <person name="Blankenburg K."/>
            <person name="Chao H."/>
            <person name="Dinh H."/>
            <person name="Doddapaneni H."/>
            <person name="Downs B."/>
            <person name="Dugan-Rocha S."/>
            <person name="Elkadiri S."/>
            <person name="Gnanaolivu R.D."/>
            <person name="Hernandez B."/>
            <person name="Javaid M."/>
            <person name="Jayaseelan J.C."/>
            <person name="Lee S."/>
            <person name="Li M."/>
            <person name="Ming W."/>
            <person name="Munidasa M."/>
            <person name="Muniz J."/>
            <person name="Nguyen L."/>
            <person name="Ongeri F."/>
            <person name="Osuji N."/>
            <person name="Pu L.-L."/>
            <person name="Puazo M."/>
            <person name="Qu C."/>
            <person name="Quiroz J."/>
            <person name="Raj R."/>
            <person name="Weissenberger G."/>
            <person name="Xin Y."/>
            <person name="Zou X."/>
            <person name="Han Y."/>
            <person name="Richards S."/>
            <person name="Worley K."/>
            <person name="Muzny D."/>
            <person name="Gibbs R."/>
        </authorList>
    </citation>
    <scope>NUCLEOTIDE SEQUENCE</scope>
    <source>
        <strain evidence="11">Sampled in the wild</strain>
    </source>
</reference>
<evidence type="ECO:0000256" key="3">
    <source>
        <dbReference type="ARBA" id="ARBA00022598"/>
    </source>
</evidence>
<evidence type="ECO:0000256" key="9">
    <source>
        <dbReference type="PROSITE-ProRule" id="PRU00409"/>
    </source>
</evidence>
<reference evidence="11" key="2">
    <citation type="submission" date="2017-10" db="EMBL/GenBank/DDBJ databases">
        <title>Ladona fulva Genome sequencing and assembly.</title>
        <authorList>
            <person name="Murali S."/>
            <person name="Richards S."/>
            <person name="Bandaranaike D."/>
            <person name="Bellair M."/>
            <person name="Blankenburg K."/>
            <person name="Chao H."/>
            <person name="Dinh H."/>
            <person name="Doddapaneni H."/>
            <person name="Dugan-Rocha S."/>
            <person name="Elkadiri S."/>
            <person name="Gnanaolivu R."/>
            <person name="Hernandez B."/>
            <person name="Skinner E."/>
            <person name="Javaid M."/>
            <person name="Lee S."/>
            <person name="Li M."/>
            <person name="Ming W."/>
            <person name="Munidasa M."/>
            <person name="Muniz J."/>
            <person name="Nguyen L."/>
            <person name="Hughes D."/>
            <person name="Osuji N."/>
            <person name="Pu L.-L."/>
            <person name="Puazo M."/>
            <person name="Qu C."/>
            <person name="Quiroz J."/>
            <person name="Raj R."/>
            <person name="Weissenberger G."/>
            <person name="Xin Y."/>
            <person name="Zou X."/>
            <person name="Han Y."/>
            <person name="Worley K."/>
            <person name="Muzny D."/>
            <person name="Gibbs R."/>
        </authorList>
    </citation>
    <scope>NUCLEOTIDE SEQUENCE</scope>
    <source>
        <strain evidence="11">Sampled in the wild</strain>
    </source>
</reference>
<dbReference type="PANTHER" id="PTHR43472">
    <property type="entry name" value="PHOSPHORIBOSYLAMINE--GLYCINE LIGASE"/>
    <property type="match status" value="1"/>
</dbReference>
<dbReference type="InterPro" id="IPR000115">
    <property type="entry name" value="PRibGlycinamide_synth"/>
</dbReference>
<dbReference type="InterPro" id="IPR013815">
    <property type="entry name" value="ATP_grasp_subdomain_1"/>
</dbReference>
<accession>A0A8K0KI31</accession>
<keyword evidence="6" id="KW-0658">Purine biosynthesis</keyword>
<keyword evidence="7 9" id="KW-0067">ATP-binding</keyword>
<keyword evidence="3" id="KW-0436">Ligase</keyword>
<gene>
    <name evidence="11" type="ORF">J437_LFUL013571</name>
</gene>
<evidence type="ECO:0000256" key="8">
    <source>
        <dbReference type="ARBA" id="ARBA00023211"/>
    </source>
</evidence>
<dbReference type="SMART" id="SM01209">
    <property type="entry name" value="GARS_A"/>
    <property type="match status" value="1"/>
</dbReference>
<evidence type="ECO:0000259" key="10">
    <source>
        <dbReference type="PROSITE" id="PS50975"/>
    </source>
</evidence>
<proteinExistence type="predicted"/>
<dbReference type="GO" id="GO:0004637">
    <property type="term" value="F:phosphoribosylamine-glycine ligase activity"/>
    <property type="evidence" value="ECO:0007669"/>
    <property type="project" value="UniProtKB-EC"/>
</dbReference>
<dbReference type="InterPro" id="IPR011761">
    <property type="entry name" value="ATP-grasp"/>
</dbReference>
<feature type="non-terminal residue" evidence="11">
    <location>
        <position position="1"/>
    </location>
</feature>
<evidence type="ECO:0000313" key="12">
    <source>
        <dbReference type="Proteomes" id="UP000792457"/>
    </source>
</evidence>
<dbReference type="Gene3D" id="3.40.50.20">
    <property type="match status" value="1"/>
</dbReference>
<evidence type="ECO:0000256" key="2">
    <source>
        <dbReference type="ARBA" id="ARBA00013255"/>
    </source>
</evidence>
<dbReference type="EMBL" id="KZ308768">
    <property type="protein sequence ID" value="KAG8234075.1"/>
    <property type="molecule type" value="Genomic_DNA"/>
</dbReference>
<dbReference type="PANTHER" id="PTHR43472:SF1">
    <property type="entry name" value="PHOSPHORIBOSYLAMINE--GLYCINE LIGASE, CHLOROPLASTIC"/>
    <property type="match status" value="1"/>
</dbReference>
<keyword evidence="4" id="KW-0479">Metal-binding</keyword>
<dbReference type="FunFam" id="3.40.50.20:FF:000006">
    <property type="entry name" value="Phosphoribosylamine--glycine ligase, chloroplastic"/>
    <property type="match status" value="1"/>
</dbReference>
<dbReference type="InterPro" id="IPR016185">
    <property type="entry name" value="PreATP-grasp_dom_sf"/>
</dbReference>
<comment type="pathway">
    <text evidence="1">Purine metabolism; IMP biosynthesis via de novo pathway; N(1)-(5-phospho-D-ribosyl)glycinamide from 5-phospho-alpha-D-ribose 1-diphosphate: step 2/2.</text>
</comment>
<evidence type="ECO:0000256" key="6">
    <source>
        <dbReference type="ARBA" id="ARBA00022755"/>
    </source>
</evidence>
<feature type="domain" description="ATP-grasp" evidence="10">
    <location>
        <begin position="129"/>
        <end position="215"/>
    </location>
</feature>
<dbReference type="PROSITE" id="PS50975">
    <property type="entry name" value="ATP_GRASP"/>
    <property type="match status" value="1"/>
</dbReference>
<dbReference type="GO" id="GO:0006164">
    <property type="term" value="P:purine nucleotide biosynthetic process"/>
    <property type="evidence" value="ECO:0007669"/>
    <property type="project" value="UniProtKB-KW"/>
</dbReference>
<organism evidence="11 12">
    <name type="scientific">Ladona fulva</name>
    <name type="common">Scarce chaser dragonfly</name>
    <name type="synonym">Libellula fulva</name>
    <dbReference type="NCBI Taxonomy" id="123851"/>
    <lineage>
        <taxon>Eukaryota</taxon>
        <taxon>Metazoa</taxon>
        <taxon>Ecdysozoa</taxon>
        <taxon>Arthropoda</taxon>
        <taxon>Hexapoda</taxon>
        <taxon>Insecta</taxon>
        <taxon>Pterygota</taxon>
        <taxon>Palaeoptera</taxon>
        <taxon>Odonata</taxon>
        <taxon>Epiprocta</taxon>
        <taxon>Anisoptera</taxon>
        <taxon>Libelluloidea</taxon>
        <taxon>Libellulidae</taxon>
        <taxon>Ladona</taxon>
    </lineage>
</organism>
<dbReference type="Pfam" id="PF02844">
    <property type="entry name" value="GARS_N"/>
    <property type="match status" value="1"/>
</dbReference>
<keyword evidence="8" id="KW-0464">Manganese</keyword>
<dbReference type="Proteomes" id="UP000792457">
    <property type="component" value="Unassembled WGS sequence"/>
</dbReference>
<evidence type="ECO:0000313" key="11">
    <source>
        <dbReference type="EMBL" id="KAG8234075.1"/>
    </source>
</evidence>
<evidence type="ECO:0000256" key="5">
    <source>
        <dbReference type="ARBA" id="ARBA00022741"/>
    </source>
</evidence>
<evidence type="ECO:0000256" key="4">
    <source>
        <dbReference type="ARBA" id="ARBA00022723"/>
    </source>
</evidence>
<dbReference type="SUPFAM" id="SSF52440">
    <property type="entry name" value="PreATP-grasp domain"/>
    <property type="match status" value="1"/>
</dbReference>
<dbReference type="GO" id="GO:0009113">
    <property type="term" value="P:purine nucleobase biosynthetic process"/>
    <property type="evidence" value="ECO:0007669"/>
    <property type="project" value="InterPro"/>
</dbReference>
<name>A0A8K0KI31_LADFU</name>
<keyword evidence="12" id="KW-1185">Reference proteome</keyword>
<dbReference type="GO" id="GO:0046872">
    <property type="term" value="F:metal ion binding"/>
    <property type="evidence" value="ECO:0007669"/>
    <property type="project" value="UniProtKB-KW"/>
</dbReference>
<dbReference type="GO" id="GO:0005524">
    <property type="term" value="F:ATP binding"/>
    <property type="evidence" value="ECO:0007669"/>
    <property type="project" value="UniProtKB-UniRule"/>
</dbReference>
<protein>
    <recommendedName>
        <fullName evidence="2">phosphoribosylamine--glycine ligase</fullName>
        <ecNumber evidence="2">6.3.4.13</ecNumber>
    </recommendedName>
</protein>
<dbReference type="EC" id="6.3.4.13" evidence="2"/>
<keyword evidence="5 9" id="KW-0547">Nucleotide-binding</keyword>
<dbReference type="SUPFAM" id="SSF56059">
    <property type="entry name" value="Glutathione synthetase ATP-binding domain-like"/>
    <property type="match status" value="1"/>
</dbReference>
<comment type="caution">
    <text evidence="11">The sequence shown here is derived from an EMBL/GenBank/DDBJ whole genome shotgun (WGS) entry which is preliminary data.</text>
</comment>
<dbReference type="FunFam" id="3.30.1490.20:FF:000006">
    <property type="entry name" value="phosphoribosylamine--glycine ligase, chloroplastic-like"/>
    <property type="match status" value="1"/>
</dbReference>
<dbReference type="Gene3D" id="3.30.1490.20">
    <property type="entry name" value="ATP-grasp fold, A domain"/>
    <property type="match status" value="1"/>
</dbReference>
<evidence type="ECO:0000256" key="1">
    <source>
        <dbReference type="ARBA" id="ARBA00005174"/>
    </source>
</evidence>
<dbReference type="InterPro" id="IPR020561">
    <property type="entry name" value="PRibGlycinamid_synth_ATP-grasp"/>
</dbReference>
<dbReference type="Pfam" id="PF01071">
    <property type="entry name" value="GARS_A"/>
    <property type="match status" value="1"/>
</dbReference>
<dbReference type="InterPro" id="IPR020562">
    <property type="entry name" value="PRibGlycinamide_synth_N"/>
</dbReference>
<dbReference type="AlphaFoldDB" id="A0A8K0KI31"/>
<dbReference type="OrthoDB" id="2018833at2759"/>